<sequence>MGVLTNRLSDGCFVPEEPQLSRAPEIDPAAPLLFIINAASGRHDSDATRQQIETALHTSGRTGELLFTHPDQLAQVAQQAARAACARHGIVVAVGGDGTINSVAQAAHVQGCVMAVLPQGTFNYFARTHGIPADAAQAAQVLLRCEPVPVQVGLINERVFLVNASLGLYPELLQDREAYKTRFGRSRVVAFAAALVTLLGQHRQLRLRIERGTNVRDLTTPTLFIGNNRLQLEQVGLAQASALDQGCLAAVMLRPIGALAMSWLLLRGSFGTLGEADTVESFQFHRMLVKPRLAWGGGRVKVAFDGEVNWMRAPLEFRVSPKPLYLIKPITEDGATGRAGGGA</sequence>
<dbReference type="InterPro" id="IPR017438">
    <property type="entry name" value="ATP-NAD_kinase_N"/>
</dbReference>
<dbReference type="SMART" id="SM00046">
    <property type="entry name" value="DAGKc"/>
    <property type="match status" value="1"/>
</dbReference>
<dbReference type="STRING" id="338969.Rfer_2359"/>
<dbReference type="Gene3D" id="2.60.200.40">
    <property type="match status" value="1"/>
</dbReference>
<gene>
    <name evidence="2" type="ordered locus">Rfer_2359</name>
</gene>
<keyword evidence="2" id="KW-0418">Kinase</keyword>
<dbReference type="InterPro" id="IPR050187">
    <property type="entry name" value="Lipid_Phosphate_FormReg"/>
</dbReference>
<dbReference type="GO" id="GO:0016301">
    <property type="term" value="F:kinase activity"/>
    <property type="evidence" value="ECO:0007669"/>
    <property type="project" value="UniProtKB-KW"/>
</dbReference>
<dbReference type="InterPro" id="IPR016064">
    <property type="entry name" value="NAD/diacylglycerol_kinase_sf"/>
</dbReference>
<evidence type="ECO:0000259" key="1">
    <source>
        <dbReference type="PROSITE" id="PS50146"/>
    </source>
</evidence>
<evidence type="ECO:0000313" key="3">
    <source>
        <dbReference type="Proteomes" id="UP000008332"/>
    </source>
</evidence>
<dbReference type="PANTHER" id="PTHR12358">
    <property type="entry name" value="SPHINGOSINE KINASE"/>
    <property type="match status" value="1"/>
</dbReference>
<accession>Q21VX7</accession>
<dbReference type="SUPFAM" id="SSF111331">
    <property type="entry name" value="NAD kinase/diacylglycerol kinase-like"/>
    <property type="match status" value="1"/>
</dbReference>
<dbReference type="Pfam" id="PF00781">
    <property type="entry name" value="DAGK_cat"/>
    <property type="match status" value="1"/>
</dbReference>
<keyword evidence="3" id="KW-1185">Reference proteome</keyword>
<dbReference type="InterPro" id="IPR001206">
    <property type="entry name" value="Diacylglycerol_kinase_cat_dom"/>
</dbReference>
<evidence type="ECO:0000313" key="2">
    <source>
        <dbReference type="EMBL" id="ABD70076.1"/>
    </source>
</evidence>
<dbReference type="Proteomes" id="UP000008332">
    <property type="component" value="Chromosome"/>
</dbReference>
<dbReference type="Gene3D" id="3.40.50.10330">
    <property type="entry name" value="Probable inorganic polyphosphate/atp-NAD kinase, domain 1"/>
    <property type="match status" value="1"/>
</dbReference>
<dbReference type="PANTHER" id="PTHR12358:SF54">
    <property type="entry name" value="SPHINGOSINE KINASE RELATED PROTEIN"/>
    <property type="match status" value="1"/>
</dbReference>
<reference evidence="3" key="1">
    <citation type="submission" date="2006-02" db="EMBL/GenBank/DDBJ databases">
        <title>Complete sequence of chromosome of Rhodoferax ferrireducens DSM 15236.</title>
        <authorList>
            <person name="Copeland A."/>
            <person name="Lucas S."/>
            <person name="Lapidus A."/>
            <person name="Barry K."/>
            <person name="Detter J.C."/>
            <person name="Glavina del Rio T."/>
            <person name="Hammon N."/>
            <person name="Israni S."/>
            <person name="Pitluck S."/>
            <person name="Brettin T."/>
            <person name="Bruce D."/>
            <person name="Han C."/>
            <person name="Tapia R."/>
            <person name="Gilna P."/>
            <person name="Kiss H."/>
            <person name="Schmutz J."/>
            <person name="Larimer F."/>
            <person name="Land M."/>
            <person name="Kyrpides N."/>
            <person name="Ivanova N."/>
            <person name="Richardson P."/>
        </authorList>
    </citation>
    <scope>NUCLEOTIDE SEQUENCE [LARGE SCALE GENOMIC DNA]</scope>
    <source>
        <strain evidence="3">ATCC BAA-621 / DSM 15236 / T118</strain>
    </source>
</reference>
<dbReference type="KEGG" id="rfr:Rfer_2359"/>
<feature type="domain" description="DAGKc" evidence="1">
    <location>
        <begin position="27"/>
        <end position="158"/>
    </location>
</feature>
<organism evidence="2 3">
    <name type="scientific">Albidiferax ferrireducens (strain ATCC BAA-621 / DSM 15236 / T118)</name>
    <name type="common">Rhodoferax ferrireducens</name>
    <dbReference type="NCBI Taxonomy" id="338969"/>
    <lineage>
        <taxon>Bacteria</taxon>
        <taxon>Pseudomonadati</taxon>
        <taxon>Pseudomonadota</taxon>
        <taxon>Betaproteobacteria</taxon>
        <taxon>Burkholderiales</taxon>
        <taxon>Comamonadaceae</taxon>
        <taxon>Rhodoferax</taxon>
    </lineage>
</organism>
<dbReference type="AlphaFoldDB" id="Q21VX7"/>
<protein>
    <submittedName>
        <fullName evidence="2">Diacylglycerol kinase</fullName>
    </submittedName>
</protein>
<dbReference type="EMBL" id="CP000267">
    <property type="protein sequence ID" value="ABD70076.1"/>
    <property type="molecule type" value="Genomic_DNA"/>
</dbReference>
<dbReference type="HOGENOM" id="CLU_045532_5_0_4"/>
<dbReference type="OrthoDB" id="142078at2"/>
<proteinExistence type="predicted"/>
<dbReference type="eggNOG" id="COG1597">
    <property type="taxonomic scope" value="Bacteria"/>
</dbReference>
<dbReference type="RefSeq" id="WP_011464644.1">
    <property type="nucleotide sequence ID" value="NC_007908.1"/>
</dbReference>
<dbReference type="PROSITE" id="PS50146">
    <property type="entry name" value="DAGK"/>
    <property type="match status" value="1"/>
</dbReference>
<name>Q21VX7_ALBFT</name>
<keyword evidence="2" id="KW-0808">Transferase</keyword>